<evidence type="ECO:0000313" key="10">
    <source>
        <dbReference type="Proteomes" id="UP001210339"/>
    </source>
</evidence>
<keyword evidence="6" id="KW-0472">Membrane</keyword>
<evidence type="ECO:0000256" key="6">
    <source>
        <dbReference type="ARBA" id="ARBA00023136"/>
    </source>
</evidence>
<dbReference type="PROSITE" id="PS51272">
    <property type="entry name" value="SLH"/>
    <property type="match status" value="2"/>
</dbReference>
<evidence type="ECO:0000256" key="5">
    <source>
        <dbReference type="ARBA" id="ARBA00022729"/>
    </source>
</evidence>
<dbReference type="Pfam" id="PF18655">
    <property type="entry name" value="SHIRT"/>
    <property type="match status" value="1"/>
</dbReference>
<dbReference type="Pfam" id="PF02415">
    <property type="entry name" value="Chlam_PMP"/>
    <property type="match status" value="1"/>
</dbReference>
<dbReference type="PANTHER" id="PTHR11319:SF35">
    <property type="entry name" value="OUTER MEMBRANE PROTEIN PMPC-RELATED"/>
    <property type="match status" value="1"/>
</dbReference>
<reference evidence="9 10" key="1">
    <citation type="submission" date="2023-01" db="EMBL/GenBank/DDBJ databases">
        <authorList>
            <person name="Lee S.H."/>
            <person name="Jung H.S."/>
            <person name="Yun J.U."/>
        </authorList>
    </citation>
    <scope>NUCLEOTIDE SEQUENCE [LARGE SCALE GENOMIC DNA]</scope>
    <source>
        <strain evidence="9 10">CBA3646</strain>
    </source>
</reference>
<dbReference type="SUPFAM" id="SSF51126">
    <property type="entry name" value="Pectin lyase-like"/>
    <property type="match status" value="1"/>
</dbReference>
<evidence type="ECO:0000256" key="1">
    <source>
        <dbReference type="ARBA" id="ARBA00004196"/>
    </source>
</evidence>
<gene>
    <name evidence="9" type="ORF">O6R05_04910</name>
</gene>
<dbReference type="RefSeq" id="WP_271190884.1">
    <property type="nucleotide sequence ID" value="NZ_CP115667.1"/>
</dbReference>
<dbReference type="NCBIfam" id="TIGR01376">
    <property type="entry name" value="POMP_repeat"/>
    <property type="match status" value="1"/>
</dbReference>
<feature type="domain" description="SLH" evidence="8">
    <location>
        <begin position="600"/>
        <end position="656"/>
    </location>
</feature>
<keyword evidence="5" id="KW-0732">Signal</keyword>
<evidence type="ECO:0000256" key="7">
    <source>
        <dbReference type="ARBA" id="ARBA00023237"/>
    </source>
</evidence>
<dbReference type="InterPro" id="IPR011050">
    <property type="entry name" value="Pectin_lyase_fold/virulence"/>
</dbReference>
<dbReference type="PANTHER" id="PTHR11319">
    <property type="entry name" value="G PROTEIN-COUPLED RECEPTOR-RELATED"/>
    <property type="match status" value="1"/>
</dbReference>
<keyword evidence="7" id="KW-0998">Cell outer membrane</keyword>
<evidence type="ECO:0000313" key="9">
    <source>
        <dbReference type="EMBL" id="WBW49352.1"/>
    </source>
</evidence>
<sequence length="774" mass="86325">MKKYRVVEKKMFLKLFFLMILFALGNRSEKVYAATLPEGVPENTAYILEETQIGVSIYYDKNFQEIGFVASGLQGPEPTEHNTRRGLDLIAQIGQNGPDPRILQGNILANLKDEETKLLKPEGNSFFSYKYRLTLYEDLELPHFTMIRNDITIVSANSAQPQRIYPQKEWNMNQLYLFTATKTFGSDPTVHLSFENVILDGDNRVQGIDVIWDNELYLINVVLQNFTTKDFPSYDSGWGGAIDLNTSSKLFADGVQFINNSTKLGNGLGGAIAMEKSTQATIKNSLFKGNQADFGGAIGVQADSSMTTVPTLNLENVLFEENIATSSGGAIYLGDDGIYAQASITGDSRFEKNKAGGAGGGAIFTTQYSYQNPADRNKYQNLMIADTVVFQGNQARYFLFPPDNYQDFTNLAFSENSFKGAGNRLEYSLLNHYDINYYPNPSRLVKYVFESADTSKPLPEELNNLLPQASYAAEGSRIVPEPPKVPEFIVDGGVWIFDTWKPQEGSVPTGDGELLFTGIWKFTKEEDPQPAPQPEPEHGNPWYIDVSGINMLPDPVKTEVHKAYLKGYPESVVLPEGNMTRAEAVAVVARLQGYTFDDGGHTVFSDTAQDGWYNKYINAAFAHNLLVEKSGEPFRPDDAITRAELAKLIQPLDKTNSAVAPFEDVKGHLYEDALNQAYGNGRITGYPDGTFRPDAAINRAEVATLLNRLYDRKADVESLKALENQSLLKSFTDLKPTHWAYFEVMEAANSHEYVRRSMGSIVEDWLRLIQDSVE</sequence>
<proteinExistence type="predicted"/>
<feature type="domain" description="SLH" evidence="8">
    <location>
        <begin position="657"/>
        <end position="720"/>
    </location>
</feature>
<protein>
    <submittedName>
        <fullName evidence="9">S-layer homology domain-containing protein</fullName>
    </submittedName>
</protein>
<dbReference type="Pfam" id="PF00395">
    <property type="entry name" value="SLH"/>
    <property type="match status" value="2"/>
</dbReference>
<dbReference type="EMBL" id="CP115667">
    <property type="protein sequence ID" value="WBW49352.1"/>
    <property type="molecule type" value="Genomic_DNA"/>
</dbReference>
<accession>A0ABY7QRD5</accession>
<name>A0ABY7QRD5_9FIRM</name>
<evidence type="ECO:0000256" key="3">
    <source>
        <dbReference type="ARBA" id="ARBA00004613"/>
    </source>
</evidence>
<evidence type="ECO:0000256" key="4">
    <source>
        <dbReference type="ARBA" id="ARBA00022525"/>
    </source>
</evidence>
<dbReference type="InterPro" id="IPR001119">
    <property type="entry name" value="SLH_dom"/>
</dbReference>
<keyword evidence="4" id="KW-0964">Secreted</keyword>
<dbReference type="Proteomes" id="UP001210339">
    <property type="component" value="Chromosome"/>
</dbReference>
<evidence type="ECO:0000259" key="8">
    <source>
        <dbReference type="PROSITE" id="PS51272"/>
    </source>
</evidence>
<comment type="subcellular location">
    <subcellularLocation>
        <location evidence="1">Cell envelope</location>
    </subcellularLocation>
    <subcellularLocation>
        <location evidence="2">Cell outer membrane</location>
    </subcellularLocation>
    <subcellularLocation>
        <location evidence="3">Secreted</location>
    </subcellularLocation>
</comment>
<evidence type="ECO:0000256" key="2">
    <source>
        <dbReference type="ARBA" id="ARBA00004442"/>
    </source>
</evidence>
<dbReference type="InterPro" id="IPR041030">
    <property type="entry name" value="SHIRT"/>
</dbReference>
<dbReference type="InterPro" id="IPR003368">
    <property type="entry name" value="POMP_repeat"/>
</dbReference>
<keyword evidence="10" id="KW-1185">Reference proteome</keyword>
<organism evidence="9 10">
    <name type="scientific">Peptoniphilus equinus</name>
    <dbReference type="NCBI Taxonomy" id="3016343"/>
    <lineage>
        <taxon>Bacteria</taxon>
        <taxon>Bacillati</taxon>
        <taxon>Bacillota</taxon>
        <taxon>Tissierellia</taxon>
        <taxon>Tissierellales</taxon>
        <taxon>Peptoniphilaceae</taxon>
        <taxon>Peptoniphilus</taxon>
    </lineage>
</organism>